<name>A0A2M9XIZ7_9LEPT</name>
<gene>
    <name evidence="1" type="ORF">CH357_02960</name>
</gene>
<sequence>MWDFIKGLVYPLFAASLGLGFFSEYTKGGASTDFEEVNQVPKTVRQNPGIYRSHYAWFTRNFPGGK</sequence>
<evidence type="ECO:0000313" key="2">
    <source>
        <dbReference type="Proteomes" id="UP000232196"/>
    </source>
</evidence>
<dbReference type="EMBL" id="NPDN01000001">
    <property type="protein sequence ID" value="PJZ27522.1"/>
    <property type="molecule type" value="Genomic_DNA"/>
</dbReference>
<comment type="caution">
    <text evidence="1">The sequence shown here is derived from an EMBL/GenBank/DDBJ whole genome shotgun (WGS) entry which is preliminary data.</text>
</comment>
<dbReference type="Proteomes" id="UP000232196">
    <property type="component" value="Unassembled WGS sequence"/>
</dbReference>
<keyword evidence="2" id="KW-1185">Reference proteome</keyword>
<reference evidence="1 2" key="1">
    <citation type="submission" date="2017-07" db="EMBL/GenBank/DDBJ databases">
        <title>Leptospira spp. isolated from tropical soils.</title>
        <authorList>
            <person name="Thibeaux R."/>
            <person name="Iraola G."/>
            <person name="Ferres I."/>
            <person name="Bierque E."/>
            <person name="Girault D."/>
            <person name="Soupe-Gilbert M.-E."/>
            <person name="Picardeau M."/>
            <person name="Goarant C."/>
        </authorList>
    </citation>
    <scope>NUCLEOTIDE SEQUENCE [LARGE SCALE GENOMIC DNA]</scope>
    <source>
        <strain evidence="1 2">MCA1-C-A1</strain>
    </source>
</reference>
<proteinExistence type="predicted"/>
<dbReference type="OrthoDB" id="345656at2"/>
<dbReference type="RefSeq" id="WP_100705254.1">
    <property type="nucleotide sequence ID" value="NZ_NPDL01000010.1"/>
</dbReference>
<organism evidence="1 2">
    <name type="scientific">Leptospira hartskeerlii</name>
    <dbReference type="NCBI Taxonomy" id="2023177"/>
    <lineage>
        <taxon>Bacteria</taxon>
        <taxon>Pseudomonadati</taxon>
        <taxon>Spirochaetota</taxon>
        <taxon>Spirochaetia</taxon>
        <taxon>Leptospirales</taxon>
        <taxon>Leptospiraceae</taxon>
        <taxon>Leptospira</taxon>
    </lineage>
</organism>
<dbReference type="AlphaFoldDB" id="A0A2M9XIZ7"/>
<protein>
    <submittedName>
        <fullName evidence="1">Uncharacterized protein</fullName>
    </submittedName>
</protein>
<accession>A0A2M9XIZ7</accession>
<evidence type="ECO:0000313" key="1">
    <source>
        <dbReference type="EMBL" id="PJZ27522.1"/>
    </source>
</evidence>